<accession>A0A4Y8S4U1</accession>
<proteinExistence type="predicted"/>
<protein>
    <submittedName>
        <fullName evidence="1">Uncharacterized protein</fullName>
    </submittedName>
</protein>
<dbReference type="Proteomes" id="UP000297540">
    <property type="component" value="Unassembled WGS sequence"/>
</dbReference>
<evidence type="ECO:0000313" key="2">
    <source>
        <dbReference type="Proteomes" id="UP000297540"/>
    </source>
</evidence>
<dbReference type="AlphaFoldDB" id="A0A4Y8S4U1"/>
<sequence>MPIYNNHFKFRSPFDFSPHQYDIGRPWFSNRKLEDNFFLLKVYQIELAEYDELYDYQLKFYLKTNLGKEETFFNHVHDIVSL</sequence>
<dbReference type="OrthoDB" id="751263at2"/>
<gene>
    <name evidence="1" type="ORF">E2R66_23605</name>
</gene>
<dbReference type="RefSeq" id="WP_133235555.1">
    <property type="nucleotide sequence ID" value="NZ_SOZE01000036.1"/>
</dbReference>
<dbReference type="EMBL" id="SOZE01000036">
    <property type="protein sequence ID" value="TFF33969.1"/>
    <property type="molecule type" value="Genomic_DNA"/>
</dbReference>
<keyword evidence="2" id="KW-1185">Reference proteome</keyword>
<organism evidence="1 2">
    <name type="scientific">Mucilaginibacter psychrotolerans</name>
    <dbReference type="NCBI Taxonomy" id="1524096"/>
    <lineage>
        <taxon>Bacteria</taxon>
        <taxon>Pseudomonadati</taxon>
        <taxon>Bacteroidota</taxon>
        <taxon>Sphingobacteriia</taxon>
        <taxon>Sphingobacteriales</taxon>
        <taxon>Sphingobacteriaceae</taxon>
        <taxon>Mucilaginibacter</taxon>
    </lineage>
</organism>
<evidence type="ECO:0000313" key="1">
    <source>
        <dbReference type="EMBL" id="TFF33969.1"/>
    </source>
</evidence>
<name>A0A4Y8S4U1_9SPHI</name>
<reference evidence="1 2" key="1">
    <citation type="journal article" date="2017" name="Int. J. Syst. Evol. Microbiol.">
        <title>Mucilaginibacterpsychrotolerans sp. nov., isolated from peatlands.</title>
        <authorList>
            <person name="Deng Y."/>
            <person name="Shen L."/>
            <person name="Xu B."/>
            <person name="Liu Y."/>
            <person name="Gu Z."/>
            <person name="Liu H."/>
            <person name="Zhou Y."/>
        </authorList>
    </citation>
    <scope>NUCLEOTIDE SEQUENCE [LARGE SCALE GENOMIC DNA]</scope>
    <source>
        <strain evidence="1 2">NH7-4</strain>
    </source>
</reference>
<comment type="caution">
    <text evidence="1">The sequence shown here is derived from an EMBL/GenBank/DDBJ whole genome shotgun (WGS) entry which is preliminary data.</text>
</comment>